<comment type="caution">
    <text evidence="18">The sequence shown here is derived from an EMBL/GenBank/DDBJ whole genome shotgun (WGS) entry which is preliminary data.</text>
</comment>
<keyword evidence="5 16" id="KW-0812">Transmembrane</keyword>
<feature type="transmembrane region" description="Helical" evidence="16">
    <location>
        <begin position="798"/>
        <end position="816"/>
    </location>
</feature>
<evidence type="ECO:0000256" key="7">
    <source>
        <dbReference type="ARBA" id="ARBA00022741"/>
    </source>
</evidence>
<evidence type="ECO:0000256" key="5">
    <source>
        <dbReference type="ARBA" id="ARBA00022692"/>
    </source>
</evidence>
<evidence type="ECO:0000256" key="2">
    <source>
        <dbReference type="ARBA" id="ARBA00006024"/>
    </source>
</evidence>
<dbReference type="SFLD" id="SFLDF00027">
    <property type="entry name" value="p-type_atpase"/>
    <property type="match status" value="1"/>
</dbReference>
<feature type="transmembrane region" description="Helical" evidence="16">
    <location>
        <begin position="828"/>
        <end position="857"/>
    </location>
</feature>
<protein>
    <recommendedName>
        <fullName evidence="3">P-type Cu(+) transporter</fullName>
        <ecNumber evidence="3">7.2.2.8</ecNumber>
    </recommendedName>
</protein>
<feature type="transmembrane region" description="Helical" evidence="16">
    <location>
        <begin position="1746"/>
        <end position="1766"/>
    </location>
</feature>
<dbReference type="GO" id="GO:0015677">
    <property type="term" value="P:copper ion import"/>
    <property type="evidence" value="ECO:0007669"/>
    <property type="project" value="TreeGrafter"/>
</dbReference>
<dbReference type="FunFam" id="2.70.150.10:FF:000002">
    <property type="entry name" value="Copper-transporting ATPase 1, putative"/>
    <property type="match status" value="1"/>
</dbReference>
<evidence type="ECO:0000256" key="8">
    <source>
        <dbReference type="ARBA" id="ARBA00022796"/>
    </source>
</evidence>
<evidence type="ECO:0000256" key="9">
    <source>
        <dbReference type="ARBA" id="ARBA00022840"/>
    </source>
</evidence>
<feature type="transmembrane region" description="Helical" evidence="16">
    <location>
        <begin position="1091"/>
        <end position="1124"/>
    </location>
</feature>
<dbReference type="Gene3D" id="2.70.150.10">
    <property type="entry name" value="Calcium-transporting ATPase, cytoplasmic transduction domain A"/>
    <property type="match status" value="1"/>
</dbReference>
<reference evidence="18" key="1">
    <citation type="submission" date="2024-06" db="EMBL/GenBank/DDBJ databases">
        <authorList>
            <person name="Liu X."/>
            <person name="Lenzi L."/>
            <person name="Haldenby T S."/>
            <person name="Uol C."/>
        </authorList>
    </citation>
    <scope>NUCLEOTIDE SEQUENCE</scope>
</reference>
<dbReference type="SFLD" id="SFLDS00003">
    <property type="entry name" value="Haloacid_Dehalogenase"/>
    <property type="match status" value="1"/>
</dbReference>
<dbReference type="PROSITE" id="PS00154">
    <property type="entry name" value="ATPASE_E1_E2"/>
    <property type="match status" value="1"/>
</dbReference>
<evidence type="ECO:0000256" key="3">
    <source>
        <dbReference type="ARBA" id="ARBA00012517"/>
    </source>
</evidence>
<dbReference type="InterPro" id="IPR059000">
    <property type="entry name" value="ATPase_P-type_domA"/>
</dbReference>
<keyword evidence="12" id="KW-0186">Copper</keyword>
<dbReference type="SUPFAM" id="SSF56784">
    <property type="entry name" value="HAD-like"/>
    <property type="match status" value="2"/>
</dbReference>
<dbReference type="PRINTS" id="PR00942">
    <property type="entry name" value="CUATPASEI"/>
</dbReference>
<dbReference type="PROSITE" id="PS50846">
    <property type="entry name" value="HMA_2"/>
    <property type="match status" value="1"/>
</dbReference>
<keyword evidence="13" id="KW-0406">Ion transport</keyword>
<dbReference type="InterPro" id="IPR044492">
    <property type="entry name" value="P_typ_ATPase_HD_dom"/>
</dbReference>
<dbReference type="GO" id="GO:0006878">
    <property type="term" value="P:intracellular copper ion homeostasis"/>
    <property type="evidence" value="ECO:0007669"/>
    <property type="project" value="TreeGrafter"/>
</dbReference>
<dbReference type="CDD" id="cd00371">
    <property type="entry name" value="HMA"/>
    <property type="match status" value="2"/>
</dbReference>
<evidence type="ECO:0000256" key="1">
    <source>
        <dbReference type="ARBA" id="ARBA00004166"/>
    </source>
</evidence>
<dbReference type="GO" id="GO:0005802">
    <property type="term" value="C:trans-Golgi network"/>
    <property type="evidence" value="ECO:0007669"/>
    <property type="project" value="TreeGrafter"/>
</dbReference>
<dbReference type="InterPro" id="IPR023214">
    <property type="entry name" value="HAD_sf"/>
</dbReference>
<feature type="region of interest" description="Disordered" evidence="15">
    <location>
        <begin position="1"/>
        <end position="42"/>
    </location>
</feature>
<dbReference type="GO" id="GO:0060003">
    <property type="term" value="P:copper ion export"/>
    <property type="evidence" value="ECO:0007669"/>
    <property type="project" value="TreeGrafter"/>
</dbReference>
<dbReference type="InterPro" id="IPR023299">
    <property type="entry name" value="ATPase_P-typ_cyto_dom_N"/>
</dbReference>
<evidence type="ECO:0000256" key="11">
    <source>
        <dbReference type="ARBA" id="ARBA00022989"/>
    </source>
</evidence>
<evidence type="ECO:0000256" key="16">
    <source>
        <dbReference type="SAM" id="Phobius"/>
    </source>
</evidence>
<keyword evidence="11 16" id="KW-1133">Transmembrane helix</keyword>
<evidence type="ECO:0000256" key="10">
    <source>
        <dbReference type="ARBA" id="ARBA00022967"/>
    </source>
</evidence>
<dbReference type="InterPro" id="IPR023298">
    <property type="entry name" value="ATPase_P-typ_TM_dom_sf"/>
</dbReference>
<feature type="domain" description="HMA" evidence="17">
    <location>
        <begin position="550"/>
        <end position="616"/>
    </location>
</feature>
<dbReference type="NCBIfam" id="TIGR01494">
    <property type="entry name" value="ATPase_P-type"/>
    <property type="match status" value="2"/>
</dbReference>
<keyword evidence="10" id="KW-1278">Translocase</keyword>
<dbReference type="InterPro" id="IPR008250">
    <property type="entry name" value="ATPase_P-typ_transduc_dom_A_sf"/>
</dbReference>
<dbReference type="InterPro" id="IPR036163">
    <property type="entry name" value="HMA_dom_sf"/>
</dbReference>
<evidence type="ECO:0000256" key="15">
    <source>
        <dbReference type="SAM" id="MobiDB-lite"/>
    </source>
</evidence>
<dbReference type="Pfam" id="PF00702">
    <property type="entry name" value="Hydrolase"/>
    <property type="match status" value="1"/>
</dbReference>
<keyword evidence="7" id="KW-0547">Nucleotide-binding</keyword>
<name>A0AAV2T652_CALDB</name>
<dbReference type="GO" id="GO:0043682">
    <property type="term" value="F:P-type divalent copper transporter activity"/>
    <property type="evidence" value="ECO:0007669"/>
    <property type="project" value="TreeGrafter"/>
</dbReference>
<dbReference type="PANTHER" id="PTHR43520">
    <property type="entry name" value="ATP7, ISOFORM B"/>
    <property type="match status" value="1"/>
</dbReference>
<dbReference type="Pfam" id="PF00122">
    <property type="entry name" value="E1-E2_ATPase"/>
    <property type="match status" value="1"/>
</dbReference>
<keyword evidence="6" id="KW-0479">Metal-binding</keyword>
<evidence type="ECO:0000256" key="13">
    <source>
        <dbReference type="ARBA" id="ARBA00023065"/>
    </source>
</evidence>
<dbReference type="CDD" id="cd02094">
    <property type="entry name" value="P-type_ATPase_Cu-like"/>
    <property type="match status" value="1"/>
</dbReference>
<keyword evidence="9" id="KW-0067">ATP-binding</keyword>
<dbReference type="Gene3D" id="3.40.1110.10">
    <property type="entry name" value="Calcium-transporting ATPase, cytoplasmic domain N"/>
    <property type="match status" value="1"/>
</dbReference>
<dbReference type="FunFam" id="3.40.50.1000:FF:000144">
    <property type="entry name" value="copper-transporting ATPase 1 isoform X2"/>
    <property type="match status" value="1"/>
</dbReference>
<evidence type="ECO:0000313" key="18">
    <source>
        <dbReference type="EMBL" id="CAL5131880.1"/>
    </source>
</evidence>
<dbReference type="FunFam" id="3.30.70.100:FF:000001">
    <property type="entry name" value="ATPase copper transporting beta"/>
    <property type="match status" value="1"/>
</dbReference>
<dbReference type="GO" id="GO:0005507">
    <property type="term" value="F:copper ion binding"/>
    <property type="evidence" value="ECO:0007669"/>
    <property type="project" value="TreeGrafter"/>
</dbReference>
<feature type="transmembrane region" description="Helical" evidence="16">
    <location>
        <begin position="1039"/>
        <end position="1061"/>
    </location>
</feature>
<dbReference type="SUPFAM" id="SSF81660">
    <property type="entry name" value="Metal cation-transporting ATPase, ATP-binding domain N"/>
    <property type="match status" value="2"/>
</dbReference>
<dbReference type="InterPro" id="IPR018303">
    <property type="entry name" value="ATPase_P-typ_P_site"/>
</dbReference>
<sequence>MDEVPGKHERGLCLDDAPSRNSNLKDRSVGEREAKGACRQLTEDEPEQDRMFRCAALFTENFQKNIKNLVSLDKENAVVIYSAKSALTVQDLSDLISDLGFDAGLPSCDPFSQIPLVSEGEVIESSFAIHGSLSDAAVADIVRSLNSLSGIILTKVNQEEPSVTVWHKNDGASSQVIMDRLQSLGLIIVQNSPEYRASSEPLPPPLIAAANKTLAKSDTDLNRSAQKSDTFMGLFQTSEVSLPWENLILVNTNPSKEAAQLLCVLRSLNQLGLPKIEATILKSSSQGAYIVKIESLDQVVRQNGWTGNETKCEMLKRISDFLTAQKFPAARLKLLREGSEGKGLLEDVSKCDTNISLTVRTNIIISVYGMHCSSCAQKIETHFKELFDSQMGLRFVGFERCEVSLSDGEARFTSSYPPQNVLPTSMNEGMKLAKLFEHLCKLDLTSLHRELEEIGFQTSLNSGITANLVWTGHTKNPTIAKGSASEASPISLNEERSSEYLPPNNCLRPLPPSSCQDVLPLPQNVIIPVHNRPRPPSLSENATAQTPGSLKCFLRVTGMTCSSCVHLIEQNLLKMRGVHSVLVALIAMKAEVLFDPSIIEPSQIAQRICDLGFEAKVLGQGGTKDAEDQATLNLSITNLDGSSGAALIKSKLSREIGVSEVSVALPSKNCRIVYDSGVIGARNLIGLLEGWGYKCSLLKPSRTFYDDQKTVKRWRNSFFLSLFFAIPTMAVMLLFMIVWPHTVPEGCPVHLRGKRSANHENLGEVNLSYNVKTYGFSLGFEHDVGQPMVLPGLSLENLLLFLLATPIQTFGGRYFYVQAYKSLSHGMANMDVLIVMATSIAYGYSIIILSIAVIYQWPTSPRTVFETSPMLFVFVSLGRWLEHIAKGKTSEALTKLLSLKPSEATIIESSASVNRDVTATEEKDKKRGDSFPTGIEKRIPVELVHRGDIVKICPGEKVSVDSRVLAGFSSCDESLITGESMPVDKHPGSDLIGGSINLTNVLWAKATHVGNDSALAQIVRLVEEAQTSKAPIQQLADRIAGYFVPFVCFISLTTFLVWIVLGFSRPQLIKGYGPGCSILLLVLDHAFRVAITVLTVACPCALGLATPTAVMVGTGTGALAGILIKGGQPLENMRKITTVLFDKTGTVTQGQPQVSRLMMFVPTGAIIDASSGEDMSNGIKHYKVSAKVSPSRLMHLLASAETTVKHPISSAVLNMANIFRRAFLCQSESPDHLKSDALDCVPKPTEKFASPFSGSQDYEFAKVSDASSVPGMGLRCKVTLKPGDCPPGPNITRPLGFIHVSIPTLDRQSDSDLPGTNQTMTEAMLNAALRMRIEYLACSWVQKTADLNNKASDVNPLLSPISSGQSVSQSVSSDSGGDYPDLSLPNADNDILKWADTELGGTFTVHVGTRDWFRKNNIALPVFMSPVISEYGRAVLCDSTLPTLESIVSSDEAKGQTVVLIAVDQRLVGLVSIEDPVKPEAALAVAALRHRGIRVGLITGDNCRTATAIARQVGIRDVYADVLPAHKAMVIKNLQSLPYIKVDSSQTCHIQTAADVNFDGKTELGIEDVSSESDDVMAEKVETKNLYMEPIFGSKTAEDDDVQWRKPVCCLCSCCDGASNQTSALRRRKKKRQKRRLRRKSVVRKFRPTHKRQFIAMVGDGVNDSPALAQADVGIAIGRGADVAVEAADVVLVRDSLIDVVGAIDLSNATVRRIRYNFVAATLYNLIGIPIAAGCLLPVGIELAPWIASAAMAASSVSVICLSLLLRKWTRPSEASLVCPEYVKHLTSDETDGGQVRILQSRETALSPRQHSLARETISLNENTPSAFHKRDTGHYRRPTHPDSQKLLDSFQSNADEEVELFKRDSPFLHDSLYERNSANNLSCVTSQPVPTFRCF</sequence>
<dbReference type="PANTHER" id="PTHR43520:SF8">
    <property type="entry name" value="P-TYPE CU(+) TRANSPORTER"/>
    <property type="match status" value="1"/>
</dbReference>
<feature type="transmembrane region" description="Helical" evidence="16">
    <location>
        <begin position="718"/>
        <end position="739"/>
    </location>
</feature>
<dbReference type="InterPro" id="IPR036412">
    <property type="entry name" value="HAD-like_sf"/>
</dbReference>
<comment type="subcellular location">
    <subcellularLocation>
        <location evidence="1">Golgi apparatus</location>
        <location evidence="1">trans-Golgi network membrane</location>
        <topology evidence="1">Multi-pass membrane protein</topology>
    </subcellularLocation>
</comment>
<dbReference type="SUPFAM" id="SSF55008">
    <property type="entry name" value="HMA, heavy metal-associated domain"/>
    <property type="match status" value="2"/>
</dbReference>
<evidence type="ECO:0000256" key="14">
    <source>
        <dbReference type="ARBA" id="ARBA00023136"/>
    </source>
</evidence>
<dbReference type="Pfam" id="PF00403">
    <property type="entry name" value="HMA"/>
    <property type="match status" value="1"/>
</dbReference>
<dbReference type="EC" id="7.2.2.8" evidence="3"/>
<evidence type="ECO:0000313" key="19">
    <source>
        <dbReference type="Proteomes" id="UP001497525"/>
    </source>
</evidence>
<dbReference type="PROSITE" id="PS01047">
    <property type="entry name" value="HMA_1"/>
    <property type="match status" value="1"/>
</dbReference>
<dbReference type="InterPro" id="IPR017969">
    <property type="entry name" value="Heavy-metal-associated_CS"/>
</dbReference>
<evidence type="ECO:0000259" key="17">
    <source>
        <dbReference type="PROSITE" id="PS50846"/>
    </source>
</evidence>
<dbReference type="Gene3D" id="3.30.70.100">
    <property type="match status" value="3"/>
</dbReference>
<feature type="transmembrane region" description="Helical" evidence="16">
    <location>
        <begin position="1718"/>
        <end position="1740"/>
    </location>
</feature>
<dbReference type="Proteomes" id="UP001497525">
    <property type="component" value="Unassembled WGS sequence"/>
</dbReference>
<evidence type="ECO:0000256" key="6">
    <source>
        <dbReference type="ARBA" id="ARBA00022723"/>
    </source>
</evidence>
<dbReference type="SUPFAM" id="SSF81653">
    <property type="entry name" value="Calcium ATPase, transduction domain A"/>
    <property type="match status" value="1"/>
</dbReference>
<evidence type="ECO:0000256" key="12">
    <source>
        <dbReference type="ARBA" id="ARBA00023008"/>
    </source>
</evidence>
<dbReference type="GO" id="GO:0005524">
    <property type="term" value="F:ATP binding"/>
    <property type="evidence" value="ECO:0007669"/>
    <property type="project" value="UniProtKB-KW"/>
</dbReference>
<gene>
    <name evidence="18" type="ORF">CDAUBV1_LOCUS4418</name>
</gene>
<feature type="compositionally biased region" description="Basic and acidic residues" evidence="15">
    <location>
        <begin position="23"/>
        <end position="36"/>
    </location>
</feature>
<keyword evidence="4" id="KW-0813">Transport</keyword>
<evidence type="ECO:0000256" key="4">
    <source>
        <dbReference type="ARBA" id="ARBA00022448"/>
    </source>
</evidence>
<dbReference type="GO" id="GO:0005886">
    <property type="term" value="C:plasma membrane"/>
    <property type="evidence" value="ECO:0007669"/>
    <property type="project" value="TreeGrafter"/>
</dbReference>
<keyword evidence="14 16" id="KW-0472">Membrane</keyword>
<dbReference type="PRINTS" id="PR00119">
    <property type="entry name" value="CATATPASE"/>
</dbReference>
<keyword evidence="8" id="KW-0187">Copper transport</keyword>
<dbReference type="GO" id="GO:0140581">
    <property type="term" value="F:P-type monovalent copper transporter activity"/>
    <property type="evidence" value="ECO:0007669"/>
    <property type="project" value="UniProtKB-EC"/>
</dbReference>
<dbReference type="SUPFAM" id="SSF81665">
    <property type="entry name" value="Calcium ATPase, transmembrane domain M"/>
    <property type="match status" value="1"/>
</dbReference>
<accession>A0AAV2T652</accession>
<dbReference type="GO" id="GO:0016887">
    <property type="term" value="F:ATP hydrolysis activity"/>
    <property type="evidence" value="ECO:0007669"/>
    <property type="project" value="InterPro"/>
</dbReference>
<dbReference type="InterPro" id="IPR001757">
    <property type="entry name" value="P_typ_ATPase"/>
</dbReference>
<dbReference type="SFLD" id="SFLDG00002">
    <property type="entry name" value="C1.7:_P-type_atpase_like"/>
    <property type="match status" value="1"/>
</dbReference>
<organism evidence="18 19">
    <name type="scientific">Calicophoron daubneyi</name>
    <name type="common">Rumen fluke</name>
    <name type="synonym">Paramphistomum daubneyi</name>
    <dbReference type="NCBI Taxonomy" id="300641"/>
    <lineage>
        <taxon>Eukaryota</taxon>
        <taxon>Metazoa</taxon>
        <taxon>Spiralia</taxon>
        <taxon>Lophotrochozoa</taxon>
        <taxon>Platyhelminthes</taxon>
        <taxon>Trematoda</taxon>
        <taxon>Digenea</taxon>
        <taxon>Plagiorchiida</taxon>
        <taxon>Pronocephalata</taxon>
        <taxon>Paramphistomoidea</taxon>
        <taxon>Paramphistomidae</taxon>
        <taxon>Calicophoron</taxon>
    </lineage>
</organism>
<dbReference type="InterPro" id="IPR006121">
    <property type="entry name" value="HMA_dom"/>
</dbReference>
<comment type="similarity">
    <text evidence="2">Belongs to the cation transport ATPase (P-type) (TC 3.A.3) family. Type IB subfamily.</text>
</comment>
<dbReference type="Gene3D" id="3.40.50.1000">
    <property type="entry name" value="HAD superfamily/HAD-like"/>
    <property type="match status" value="3"/>
</dbReference>
<proteinExistence type="inferred from homology"/>
<feature type="compositionally biased region" description="Basic and acidic residues" evidence="15">
    <location>
        <begin position="1"/>
        <end position="13"/>
    </location>
</feature>
<dbReference type="EMBL" id="CAXLJL010000112">
    <property type="protein sequence ID" value="CAL5131880.1"/>
    <property type="molecule type" value="Genomic_DNA"/>
</dbReference>